<proteinExistence type="predicted"/>
<accession>A0ACC2BKM2</accession>
<evidence type="ECO:0000313" key="2">
    <source>
        <dbReference type="Proteomes" id="UP001162992"/>
    </source>
</evidence>
<sequence>MPPLNYSARINLHDLRAKFLKVLGPKKDAQYFKIFTRFLGQKVSKSVLDRQVLSILGRENLGLHNHFVKAIYVNATCGIAPTPATLVHTISRPVKGIRRKPIAINIEPSIQGISSTVQGEQVNKDVLTLSPKNGQSDIQDRKAIDERQSLVDSEPAISLEVQVDAGTADTWANGRLDALDLCRASHQSQDPAEQPDSLGNNSAVTSSTNNVQVCNRLDPTMWINEGDMGRVEPERNTQDAEVDEEPIAWAKSLIEAPLGMPFCAGSTGGARGLPIMKKLRTLQHTLLGNRIDAELFEESNLPDEDTTQARMEQIAIEGGLQRVSSECGNLLNSALDIHLRRLLAACTEFVKSRCTSDIDKRPLFKQTNGDSVPAEIASKLTNRHWSPISLFDFGVTMDLNPRLLGENWPTILEKIALQRFEQDSFCNLRGFL</sequence>
<dbReference type="Proteomes" id="UP001162992">
    <property type="component" value="Chromosome 15"/>
</dbReference>
<organism evidence="1 2">
    <name type="scientific">Diphasiastrum complanatum</name>
    <name type="common">Issler's clubmoss</name>
    <name type="synonym">Lycopodium complanatum</name>
    <dbReference type="NCBI Taxonomy" id="34168"/>
    <lineage>
        <taxon>Eukaryota</taxon>
        <taxon>Viridiplantae</taxon>
        <taxon>Streptophyta</taxon>
        <taxon>Embryophyta</taxon>
        <taxon>Tracheophyta</taxon>
        <taxon>Lycopodiopsida</taxon>
        <taxon>Lycopodiales</taxon>
        <taxon>Lycopodiaceae</taxon>
        <taxon>Lycopodioideae</taxon>
        <taxon>Diphasiastrum</taxon>
    </lineage>
</organism>
<dbReference type="EMBL" id="CM055106">
    <property type="protein sequence ID" value="KAJ7530324.1"/>
    <property type="molecule type" value="Genomic_DNA"/>
</dbReference>
<name>A0ACC2BKM2_DIPCM</name>
<keyword evidence="2" id="KW-1185">Reference proteome</keyword>
<comment type="caution">
    <text evidence="1">The sequence shown here is derived from an EMBL/GenBank/DDBJ whole genome shotgun (WGS) entry which is preliminary data.</text>
</comment>
<protein>
    <submittedName>
        <fullName evidence="1">Uncharacterized protein</fullName>
    </submittedName>
</protein>
<reference evidence="2" key="1">
    <citation type="journal article" date="2024" name="Proc. Natl. Acad. Sci. U.S.A.">
        <title>Extraordinary preservation of gene collinearity over three hundred million years revealed in homosporous lycophytes.</title>
        <authorList>
            <person name="Li C."/>
            <person name="Wickell D."/>
            <person name="Kuo L.Y."/>
            <person name="Chen X."/>
            <person name="Nie B."/>
            <person name="Liao X."/>
            <person name="Peng D."/>
            <person name="Ji J."/>
            <person name="Jenkins J."/>
            <person name="Williams M."/>
            <person name="Shu S."/>
            <person name="Plott C."/>
            <person name="Barry K."/>
            <person name="Rajasekar S."/>
            <person name="Grimwood J."/>
            <person name="Han X."/>
            <person name="Sun S."/>
            <person name="Hou Z."/>
            <person name="He W."/>
            <person name="Dai G."/>
            <person name="Sun C."/>
            <person name="Schmutz J."/>
            <person name="Leebens-Mack J.H."/>
            <person name="Li F.W."/>
            <person name="Wang L."/>
        </authorList>
    </citation>
    <scope>NUCLEOTIDE SEQUENCE [LARGE SCALE GENOMIC DNA]</scope>
    <source>
        <strain evidence="2">cv. PW_Plant_1</strain>
    </source>
</reference>
<evidence type="ECO:0000313" key="1">
    <source>
        <dbReference type="EMBL" id="KAJ7530324.1"/>
    </source>
</evidence>
<gene>
    <name evidence="1" type="ORF">O6H91_15G089500</name>
</gene>